<evidence type="ECO:0000313" key="2">
    <source>
        <dbReference type="EMBL" id="TFY97160.1"/>
    </source>
</evidence>
<keyword evidence="1" id="KW-0732">Signal</keyword>
<gene>
    <name evidence="2" type="ORF">EZ216_18945</name>
</gene>
<dbReference type="Proteomes" id="UP000297839">
    <property type="component" value="Unassembled WGS sequence"/>
</dbReference>
<evidence type="ECO:0000313" key="3">
    <source>
        <dbReference type="Proteomes" id="UP000297839"/>
    </source>
</evidence>
<dbReference type="OrthoDB" id="5428732at2"/>
<dbReference type="AlphaFoldDB" id="A0A4Z0BEB3"/>
<evidence type="ECO:0008006" key="4">
    <source>
        <dbReference type="Google" id="ProtNLM"/>
    </source>
</evidence>
<accession>A0A4Z0BEB3</accession>
<name>A0A4Z0BEB3_9BURK</name>
<reference evidence="2 3" key="1">
    <citation type="submission" date="2019-03" db="EMBL/GenBank/DDBJ databases">
        <title>Ramlibacter sp. 18x22-1, whole genome shotgun sequence.</title>
        <authorList>
            <person name="Zhang X."/>
            <person name="Feng G."/>
            <person name="Zhu H."/>
        </authorList>
    </citation>
    <scope>NUCLEOTIDE SEQUENCE [LARGE SCALE GENOMIC DNA]</scope>
    <source>
        <strain evidence="2 3">18x22-1</strain>
    </source>
</reference>
<dbReference type="EMBL" id="SMLK01000008">
    <property type="protein sequence ID" value="TFY97160.1"/>
    <property type="molecule type" value="Genomic_DNA"/>
</dbReference>
<evidence type="ECO:0000256" key="1">
    <source>
        <dbReference type="SAM" id="SignalP"/>
    </source>
</evidence>
<comment type="caution">
    <text evidence="2">The sequence shown here is derived from an EMBL/GenBank/DDBJ whole genome shotgun (WGS) entry which is preliminary data.</text>
</comment>
<dbReference type="RefSeq" id="WP_135251359.1">
    <property type="nucleotide sequence ID" value="NZ_SMLK01000008.1"/>
</dbReference>
<keyword evidence="3" id="KW-1185">Reference proteome</keyword>
<sequence length="339" mass="36196">MQRRLIAALVAIAAAGAAAQDVEQHGRGAQCLSGDCQNGVGTIARQDGQFTGPWRAGRFAGGQYEVRWPGDPSRTYPVRMDAEGMMLEGTQVRGAGDFRKVTSTYTGTFTRIWNPFVERNLAAFGTGKYTDYKGITYDGEFQYVPSRAWGDNIVTGIFLFQGVRIDPVEDEVISGLFISDATVSGANIIFYRARPDYIAKLQQDFAFDKAKREQDQASQANSQAALGMLLNLTMGAAAMSGGGNRLNAFSGRGDRAALNLFGDVLRGAQPAQAAADNLAGQLLQRAVGQPQGAAALGLGLGAGASSKDVAQSIGQALLQQPRKLTLKEYTKLIEEAAKR</sequence>
<feature type="chain" id="PRO_5021204632" description="SPFH domain-containing protein" evidence="1">
    <location>
        <begin position="20"/>
        <end position="339"/>
    </location>
</feature>
<protein>
    <recommendedName>
        <fullName evidence="4">SPFH domain-containing protein</fullName>
    </recommendedName>
</protein>
<feature type="signal peptide" evidence="1">
    <location>
        <begin position="1"/>
        <end position="19"/>
    </location>
</feature>
<organism evidence="2 3">
    <name type="scientific">Ramlibacter humi</name>
    <dbReference type="NCBI Taxonomy" id="2530451"/>
    <lineage>
        <taxon>Bacteria</taxon>
        <taxon>Pseudomonadati</taxon>
        <taxon>Pseudomonadota</taxon>
        <taxon>Betaproteobacteria</taxon>
        <taxon>Burkholderiales</taxon>
        <taxon>Comamonadaceae</taxon>
        <taxon>Ramlibacter</taxon>
    </lineage>
</organism>
<proteinExistence type="predicted"/>